<evidence type="ECO:0000313" key="13">
    <source>
        <dbReference type="EMBL" id="RJF90976.1"/>
    </source>
</evidence>
<reference evidence="13 14" key="1">
    <citation type="submission" date="2018-09" db="EMBL/GenBank/DDBJ databases">
        <authorList>
            <person name="Zhu H."/>
        </authorList>
    </citation>
    <scope>NUCLEOTIDE SEQUENCE [LARGE SCALE GENOMIC DNA]</scope>
    <source>
        <strain evidence="13 14">K2R01-6</strain>
    </source>
</reference>
<dbReference type="PANTHER" id="PTHR10192:SF5">
    <property type="entry name" value="GEPHYRIN"/>
    <property type="match status" value="1"/>
</dbReference>
<keyword evidence="6 11" id="KW-0808">Transferase</keyword>
<organism evidence="13 14">
    <name type="scientific">Sphingomonas cavernae</name>
    <dbReference type="NCBI Taxonomy" id="2320861"/>
    <lineage>
        <taxon>Bacteria</taxon>
        <taxon>Pseudomonadati</taxon>
        <taxon>Pseudomonadota</taxon>
        <taxon>Alphaproteobacteria</taxon>
        <taxon>Sphingomonadales</taxon>
        <taxon>Sphingomonadaceae</taxon>
        <taxon>Sphingomonas</taxon>
    </lineage>
</organism>
<evidence type="ECO:0000256" key="4">
    <source>
        <dbReference type="ARBA" id="ARBA00010763"/>
    </source>
</evidence>
<dbReference type="InterPro" id="IPR036688">
    <property type="entry name" value="MoeA_C_domain_IV_sf"/>
</dbReference>
<dbReference type="SUPFAM" id="SSF63867">
    <property type="entry name" value="MoeA C-terminal domain-like"/>
    <property type="match status" value="1"/>
</dbReference>
<dbReference type="InterPro" id="IPR036135">
    <property type="entry name" value="MoeA_linker/N_sf"/>
</dbReference>
<dbReference type="FunFam" id="3.40.980.10:FF:000004">
    <property type="entry name" value="Molybdopterin molybdenumtransferase"/>
    <property type="match status" value="1"/>
</dbReference>
<dbReference type="InterPro" id="IPR036425">
    <property type="entry name" value="MoaB/Mog-like_dom_sf"/>
</dbReference>
<dbReference type="GO" id="GO:0061599">
    <property type="term" value="F:molybdopterin molybdotransferase activity"/>
    <property type="evidence" value="ECO:0007669"/>
    <property type="project" value="UniProtKB-UniRule"/>
</dbReference>
<dbReference type="Pfam" id="PF00994">
    <property type="entry name" value="MoCF_biosynth"/>
    <property type="match status" value="1"/>
</dbReference>
<dbReference type="Gene3D" id="2.170.190.11">
    <property type="entry name" value="Molybdopterin biosynthesis moea protein, domain 3"/>
    <property type="match status" value="1"/>
</dbReference>
<comment type="function">
    <text evidence="2 11">Catalyzes the insertion of molybdate into adenylated molybdopterin with the concomitant release of AMP.</text>
</comment>
<dbReference type="Gene3D" id="2.40.340.10">
    <property type="entry name" value="MoeA, C-terminal, domain IV"/>
    <property type="match status" value="1"/>
</dbReference>
<evidence type="ECO:0000256" key="6">
    <source>
        <dbReference type="ARBA" id="ARBA00022679"/>
    </source>
</evidence>
<evidence type="ECO:0000256" key="8">
    <source>
        <dbReference type="ARBA" id="ARBA00022842"/>
    </source>
</evidence>
<keyword evidence="8 11" id="KW-0460">Magnesium</keyword>
<accession>A0A418WLU0</accession>
<comment type="caution">
    <text evidence="13">The sequence shown here is derived from an EMBL/GenBank/DDBJ whole genome shotgun (WGS) entry which is preliminary data.</text>
</comment>
<comment type="similarity">
    <text evidence="4 11">Belongs to the MoeA family.</text>
</comment>
<evidence type="ECO:0000256" key="1">
    <source>
        <dbReference type="ARBA" id="ARBA00001946"/>
    </source>
</evidence>
<comment type="pathway">
    <text evidence="3 11">Cofactor biosynthesis; molybdopterin biosynthesis.</text>
</comment>
<evidence type="ECO:0000313" key="14">
    <source>
        <dbReference type="Proteomes" id="UP000286100"/>
    </source>
</evidence>
<dbReference type="OrthoDB" id="9804758at2"/>
<gene>
    <name evidence="13" type="ORF">D3876_12535</name>
</gene>
<dbReference type="InterPro" id="IPR005110">
    <property type="entry name" value="MoeA_linker/N"/>
</dbReference>
<dbReference type="GO" id="GO:0005829">
    <property type="term" value="C:cytosol"/>
    <property type="evidence" value="ECO:0007669"/>
    <property type="project" value="TreeGrafter"/>
</dbReference>
<dbReference type="AlphaFoldDB" id="A0A418WLU0"/>
<dbReference type="Gene3D" id="3.90.105.10">
    <property type="entry name" value="Molybdopterin biosynthesis moea protein, domain 2"/>
    <property type="match status" value="1"/>
</dbReference>
<keyword evidence="9 11" id="KW-0501">Molybdenum cofactor biosynthesis</keyword>
<dbReference type="EMBL" id="QYUM01000003">
    <property type="protein sequence ID" value="RJF90976.1"/>
    <property type="molecule type" value="Genomic_DNA"/>
</dbReference>
<evidence type="ECO:0000256" key="2">
    <source>
        <dbReference type="ARBA" id="ARBA00002901"/>
    </source>
</evidence>
<keyword evidence="5 11" id="KW-0500">Molybdenum</keyword>
<dbReference type="InterPro" id="IPR038987">
    <property type="entry name" value="MoeA-like"/>
</dbReference>
<evidence type="ECO:0000256" key="7">
    <source>
        <dbReference type="ARBA" id="ARBA00022723"/>
    </source>
</evidence>
<feature type="domain" description="MoaB/Mog" evidence="12">
    <location>
        <begin position="176"/>
        <end position="313"/>
    </location>
</feature>
<dbReference type="NCBIfam" id="NF045515">
    <property type="entry name" value="Glp_gephyrin"/>
    <property type="match status" value="1"/>
</dbReference>
<comment type="catalytic activity">
    <reaction evidence="10">
        <text>adenylyl-molybdopterin + molybdate = Mo-molybdopterin + AMP + H(+)</text>
        <dbReference type="Rhea" id="RHEA:35047"/>
        <dbReference type="ChEBI" id="CHEBI:15378"/>
        <dbReference type="ChEBI" id="CHEBI:36264"/>
        <dbReference type="ChEBI" id="CHEBI:62727"/>
        <dbReference type="ChEBI" id="CHEBI:71302"/>
        <dbReference type="ChEBI" id="CHEBI:456215"/>
        <dbReference type="EC" id="2.10.1.1"/>
    </reaction>
</comment>
<evidence type="ECO:0000256" key="9">
    <source>
        <dbReference type="ARBA" id="ARBA00023150"/>
    </source>
</evidence>
<protein>
    <recommendedName>
        <fullName evidence="11">Molybdopterin molybdenumtransferase</fullName>
        <ecNumber evidence="11">2.10.1.1</ecNumber>
    </recommendedName>
</protein>
<dbReference type="Pfam" id="PF03453">
    <property type="entry name" value="MoeA_N"/>
    <property type="match status" value="1"/>
</dbReference>
<keyword evidence="14" id="KW-1185">Reference proteome</keyword>
<dbReference type="UniPathway" id="UPA00344"/>
<evidence type="ECO:0000256" key="5">
    <source>
        <dbReference type="ARBA" id="ARBA00022505"/>
    </source>
</evidence>
<dbReference type="SMART" id="SM00852">
    <property type="entry name" value="MoCF_biosynth"/>
    <property type="match status" value="1"/>
</dbReference>
<dbReference type="GO" id="GO:0046872">
    <property type="term" value="F:metal ion binding"/>
    <property type="evidence" value="ECO:0007669"/>
    <property type="project" value="UniProtKB-UniRule"/>
</dbReference>
<name>A0A418WLU0_9SPHN</name>
<sequence length="394" mass="40017">MSLLPVAEAQARLLALADPVSIETVTLADAAGRWAAQDVPALRDQPFADLSAMDGYAIRFADLPGPWLVVGESAAGSGFEGVAGAHEAVRIFTGAPLPAGTDTIVIQEEVERDGATLTLTGDGPAAIGQHVRRAGSDFARGDRLIAAGDRLTPARIGLAAIGGHGALTVRRRVKVALISTGDELVPPGAPVLGAQLPSSNAVTLRALLADLPVEVIDGGIIPDRIDALAAAFDAVRDADVIVTTGGASVGDHDLVRPALEAAGAVLDFWKIAMKPGKPLMAGRLGSAVTLGLPGNPVSAFATAILFLKPLVAHLCGATAPLPVTHRATLASDLPKTAGRAEYVRGIWDAGVVRPAASQDSAAMVALASANALIQRPPNAAAAHAGEIVEILPIT</sequence>
<dbReference type="CDD" id="cd00887">
    <property type="entry name" value="MoeA"/>
    <property type="match status" value="1"/>
</dbReference>
<evidence type="ECO:0000256" key="11">
    <source>
        <dbReference type="RuleBase" id="RU365090"/>
    </source>
</evidence>
<dbReference type="RefSeq" id="WP_119762635.1">
    <property type="nucleotide sequence ID" value="NZ_QYUM01000003.1"/>
</dbReference>
<evidence type="ECO:0000256" key="10">
    <source>
        <dbReference type="ARBA" id="ARBA00047317"/>
    </source>
</evidence>
<dbReference type="Gene3D" id="3.40.980.10">
    <property type="entry name" value="MoaB/Mog-like domain"/>
    <property type="match status" value="1"/>
</dbReference>
<dbReference type="PANTHER" id="PTHR10192">
    <property type="entry name" value="MOLYBDOPTERIN BIOSYNTHESIS PROTEIN"/>
    <property type="match status" value="1"/>
</dbReference>
<evidence type="ECO:0000256" key="3">
    <source>
        <dbReference type="ARBA" id="ARBA00005046"/>
    </source>
</evidence>
<dbReference type="SUPFAM" id="SSF53218">
    <property type="entry name" value="Molybdenum cofactor biosynthesis proteins"/>
    <property type="match status" value="1"/>
</dbReference>
<dbReference type="Pfam" id="PF03454">
    <property type="entry name" value="MoeA_C"/>
    <property type="match status" value="1"/>
</dbReference>
<keyword evidence="7 11" id="KW-0479">Metal-binding</keyword>
<dbReference type="SUPFAM" id="SSF63882">
    <property type="entry name" value="MoeA N-terminal region -like"/>
    <property type="match status" value="1"/>
</dbReference>
<dbReference type="InterPro" id="IPR005111">
    <property type="entry name" value="MoeA_C_domain_IV"/>
</dbReference>
<dbReference type="InterPro" id="IPR001453">
    <property type="entry name" value="MoaB/Mog_dom"/>
</dbReference>
<dbReference type="Proteomes" id="UP000286100">
    <property type="component" value="Unassembled WGS sequence"/>
</dbReference>
<evidence type="ECO:0000259" key="12">
    <source>
        <dbReference type="SMART" id="SM00852"/>
    </source>
</evidence>
<dbReference type="GO" id="GO:0006777">
    <property type="term" value="P:Mo-molybdopterin cofactor biosynthetic process"/>
    <property type="evidence" value="ECO:0007669"/>
    <property type="project" value="UniProtKB-UniRule"/>
</dbReference>
<comment type="cofactor">
    <cofactor evidence="1 11">
        <name>Mg(2+)</name>
        <dbReference type="ChEBI" id="CHEBI:18420"/>
    </cofactor>
</comment>
<proteinExistence type="inferred from homology"/>
<dbReference type="EC" id="2.10.1.1" evidence="11"/>